<dbReference type="GO" id="GO:0003995">
    <property type="term" value="F:acyl-CoA dehydrogenase activity"/>
    <property type="evidence" value="ECO:0007669"/>
    <property type="project" value="InterPro"/>
</dbReference>
<dbReference type="InterPro" id="IPR036250">
    <property type="entry name" value="AcylCo_DH-like_C"/>
</dbReference>
<dbReference type="Pfam" id="PF00441">
    <property type="entry name" value="Acyl-CoA_dh_1"/>
    <property type="match status" value="1"/>
</dbReference>
<dbReference type="InterPro" id="IPR009100">
    <property type="entry name" value="AcylCoA_DH/oxidase_NM_dom_sf"/>
</dbReference>
<dbReference type="SUPFAM" id="SSF56645">
    <property type="entry name" value="Acyl-CoA dehydrogenase NM domain-like"/>
    <property type="match status" value="1"/>
</dbReference>
<name>A0A4R4YCT3_9PSEU</name>
<dbReference type="InterPro" id="IPR037069">
    <property type="entry name" value="AcylCoA_DH/ox_N_sf"/>
</dbReference>
<dbReference type="SUPFAM" id="SSF47203">
    <property type="entry name" value="Acyl-CoA dehydrogenase C-terminal domain-like"/>
    <property type="match status" value="1"/>
</dbReference>
<dbReference type="Pfam" id="PF02770">
    <property type="entry name" value="Acyl-CoA_dh_M"/>
    <property type="match status" value="1"/>
</dbReference>
<evidence type="ECO:0000256" key="1">
    <source>
        <dbReference type="ARBA" id="ARBA00001974"/>
    </source>
</evidence>
<feature type="domain" description="Acyl-CoA dehydrogenase/oxidase C-terminal" evidence="7">
    <location>
        <begin position="233"/>
        <end position="379"/>
    </location>
</feature>
<dbReference type="PROSITE" id="PS00072">
    <property type="entry name" value="ACYL_COA_DH_1"/>
    <property type="match status" value="1"/>
</dbReference>
<comment type="caution">
    <text evidence="10">The sequence shown here is derived from an EMBL/GenBank/DDBJ whole genome shotgun (WGS) entry which is preliminary data.</text>
</comment>
<evidence type="ECO:0000259" key="9">
    <source>
        <dbReference type="Pfam" id="PF02771"/>
    </source>
</evidence>
<comment type="similarity">
    <text evidence="2 6">Belongs to the acyl-CoA dehydrogenase family.</text>
</comment>
<comment type="cofactor">
    <cofactor evidence="1 6">
        <name>FAD</name>
        <dbReference type="ChEBI" id="CHEBI:57692"/>
    </cofactor>
</comment>
<protein>
    <submittedName>
        <fullName evidence="10">Acyl-CoA dehydrogenase</fullName>
    </submittedName>
</protein>
<evidence type="ECO:0000313" key="11">
    <source>
        <dbReference type="Proteomes" id="UP000294947"/>
    </source>
</evidence>
<gene>
    <name evidence="10" type="ORF">E1288_29480</name>
</gene>
<keyword evidence="11" id="KW-1185">Reference proteome</keyword>
<keyword evidence="5 6" id="KW-0560">Oxidoreductase</keyword>
<dbReference type="PANTHER" id="PTHR48083:SF31">
    <property type="entry name" value="ACYL-COA DEHYDROGENASE FADE10-RELATED"/>
    <property type="match status" value="1"/>
</dbReference>
<dbReference type="InterPro" id="IPR006091">
    <property type="entry name" value="Acyl-CoA_Oxase/DH_mid-dom"/>
</dbReference>
<evidence type="ECO:0000256" key="6">
    <source>
        <dbReference type="RuleBase" id="RU362125"/>
    </source>
</evidence>
<evidence type="ECO:0000259" key="7">
    <source>
        <dbReference type="Pfam" id="PF00441"/>
    </source>
</evidence>
<dbReference type="AlphaFoldDB" id="A0A4R4YCT3"/>
<dbReference type="InterPro" id="IPR046373">
    <property type="entry name" value="Acyl-CoA_Oxase/DH_mid-dom_sf"/>
</dbReference>
<dbReference type="EMBL" id="SMKW01000047">
    <property type="protein sequence ID" value="TDD42451.1"/>
    <property type="molecule type" value="Genomic_DNA"/>
</dbReference>
<dbReference type="InterPro" id="IPR006089">
    <property type="entry name" value="Acyl-CoA_DH_CS"/>
</dbReference>
<organism evidence="10 11">
    <name type="scientific">Saccharopolyspora elongata</name>
    <dbReference type="NCBI Taxonomy" id="2530387"/>
    <lineage>
        <taxon>Bacteria</taxon>
        <taxon>Bacillati</taxon>
        <taxon>Actinomycetota</taxon>
        <taxon>Actinomycetes</taxon>
        <taxon>Pseudonocardiales</taxon>
        <taxon>Pseudonocardiaceae</taxon>
        <taxon>Saccharopolyspora</taxon>
    </lineage>
</organism>
<dbReference type="OrthoDB" id="8876745at2"/>
<accession>A0A4R4YCT3</accession>
<feature type="domain" description="Acyl-CoA dehydrogenase/oxidase N-terminal" evidence="9">
    <location>
        <begin position="18"/>
        <end position="120"/>
    </location>
</feature>
<dbReference type="Gene3D" id="1.10.540.10">
    <property type="entry name" value="Acyl-CoA dehydrogenase/oxidase, N-terminal domain"/>
    <property type="match status" value="1"/>
</dbReference>
<dbReference type="PROSITE" id="PS00073">
    <property type="entry name" value="ACYL_COA_DH_2"/>
    <property type="match status" value="1"/>
</dbReference>
<evidence type="ECO:0000256" key="4">
    <source>
        <dbReference type="ARBA" id="ARBA00022827"/>
    </source>
</evidence>
<dbReference type="GO" id="GO:0050660">
    <property type="term" value="F:flavin adenine dinucleotide binding"/>
    <property type="evidence" value="ECO:0007669"/>
    <property type="project" value="InterPro"/>
</dbReference>
<dbReference type="Pfam" id="PF02771">
    <property type="entry name" value="Acyl-CoA_dh_N"/>
    <property type="match status" value="1"/>
</dbReference>
<keyword evidence="3 6" id="KW-0285">Flavoprotein</keyword>
<dbReference type="RefSeq" id="WP_132490739.1">
    <property type="nucleotide sequence ID" value="NZ_SMKW01000047.1"/>
</dbReference>
<dbReference type="FunFam" id="2.40.110.10:FF:000002">
    <property type="entry name" value="Acyl-CoA dehydrogenase fadE12"/>
    <property type="match status" value="1"/>
</dbReference>
<sequence length="386" mass="41572">MIASEVRALDFNGYLNLIARFTDEELIPREQEMVTRGEVPPDVVGRMAELGLFGITLPREHGGLGWNVEQQVRLTLEFTRASCVYRSRFSTTIGLASQIILDHGTTEQRDRYLAAMAAGECVTAFALTEPDAGSDAAAVGTRAIRDGEHYVLDGEKRYITNAAWADLLMVFARTDPDSPGGAGLSAFLVDPSAPGVDIRVPPRMNGHETGPVAEITLAEVRVPVANLIGGKPGNGLRLALRGINHARTHVAATAVGQATRLLNDAAVHASRRHQFGRPLADIGTVEAMLGTSYAELQAGRALVLDTARAFDTGPIPRHQIAAAKYFCTEMAGRIADRAVQVLGGEGIVGDHAIPRMWRDVRALRIYEGASQVHEHNLGRYVAESVS</sequence>
<keyword evidence="4 6" id="KW-0274">FAD</keyword>
<dbReference type="GO" id="GO:0005737">
    <property type="term" value="C:cytoplasm"/>
    <property type="evidence" value="ECO:0007669"/>
    <property type="project" value="TreeGrafter"/>
</dbReference>
<feature type="domain" description="Acyl-CoA oxidase/dehydrogenase middle" evidence="8">
    <location>
        <begin position="124"/>
        <end position="218"/>
    </location>
</feature>
<dbReference type="PANTHER" id="PTHR48083">
    <property type="entry name" value="MEDIUM-CHAIN SPECIFIC ACYL-COA DEHYDROGENASE, MITOCHONDRIAL-RELATED"/>
    <property type="match status" value="1"/>
</dbReference>
<dbReference type="Proteomes" id="UP000294947">
    <property type="component" value="Unassembled WGS sequence"/>
</dbReference>
<evidence type="ECO:0000256" key="2">
    <source>
        <dbReference type="ARBA" id="ARBA00009347"/>
    </source>
</evidence>
<proteinExistence type="inferred from homology"/>
<dbReference type="InterPro" id="IPR050741">
    <property type="entry name" value="Acyl-CoA_dehydrogenase"/>
</dbReference>
<dbReference type="InterPro" id="IPR009075">
    <property type="entry name" value="AcylCo_DH/oxidase_C"/>
</dbReference>
<dbReference type="PIRSF" id="PIRSF016578">
    <property type="entry name" value="HsaA"/>
    <property type="match status" value="1"/>
</dbReference>
<reference evidence="10 11" key="1">
    <citation type="submission" date="2019-03" db="EMBL/GenBank/DDBJ databases">
        <title>Draft genome sequences of novel Actinobacteria.</title>
        <authorList>
            <person name="Sahin N."/>
            <person name="Ay H."/>
            <person name="Saygin H."/>
        </authorList>
    </citation>
    <scope>NUCLEOTIDE SEQUENCE [LARGE SCALE GENOMIC DNA]</scope>
    <source>
        <strain evidence="10 11">7K502</strain>
    </source>
</reference>
<evidence type="ECO:0000256" key="3">
    <source>
        <dbReference type="ARBA" id="ARBA00022630"/>
    </source>
</evidence>
<evidence type="ECO:0000313" key="10">
    <source>
        <dbReference type="EMBL" id="TDD42451.1"/>
    </source>
</evidence>
<dbReference type="Gene3D" id="2.40.110.10">
    <property type="entry name" value="Butyryl-CoA Dehydrogenase, subunit A, domain 2"/>
    <property type="match status" value="1"/>
</dbReference>
<dbReference type="InterPro" id="IPR013786">
    <property type="entry name" value="AcylCoA_DH/ox_N"/>
</dbReference>
<dbReference type="GO" id="GO:0033539">
    <property type="term" value="P:fatty acid beta-oxidation using acyl-CoA dehydrogenase"/>
    <property type="evidence" value="ECO:0007669"/>
    <property type="project" value="TreeGrafter"/>
</dbReference>
<evidence type="ECO:0000256" key="5">
    <source>
        <dbReference type="ARBA" id="ARBA00023002"/>
    </source>
</evidence>
<dbReference type="Gene3D" id="1.20.140.10">
    <property type="entry name" value="Butyryl-CoA Dehydrogenase, subunit A, domain 3"/>
    <property type="match status" value="1"/>
</dbReference>
<evidence type="ECO:0000259" key="8">
    <source>
        <dbReference type="Pfam" id="PF02770"/>
    </source>
</evidence>